<evidence type="ECO:0000313" key="1">
    <source>
        <dbReference type="EMBL" id="CAK5263919.1"/>
    </source>
</evidence>
<reference evidence="1" key="1">
    <citation type="submission" date="2023-11" db="EMBL/GenBank/DDBJ databases">
        <authorList>
            <person name="De Vega J J."/>
            <person name="De Vega J J."/>
        </authorList>
    </citation>
    <scope>NUCLEOTIDE SEQUENCE</scope>
</reference>
<accession>A0AAD2JVA0</accession>
<comment type="caution">
    <text evidence="1">The sequence shown here is derived from an EMBL/GenBank/DDBJ whole genome shotgun (WGS) entry which is preliminary data.</text>
</comment>
<dbReference type="EMBL" id="CAVNYO010000045">
    <property type="protein sequence ID" value="CAK5263919.1"/>
    <property type="molecule type" value="Genomic_DNA"/>
</dbReference>
<proteinExistence type="predicted"/>
<gene>
    <name evidence="1" type="ORF">MYCIT1_LOCUS3668</name>
</gene>
<evidence type="ECO:0000313" key="2">
    <source>
        <dbReference type="Proteomes" id="UP001295794"/>
    </source>
</evidence>
<dbReference type="Proteomes" id="UP001295794">
    <property type="component" value="Unassembled WGS sequence"/>
</dbReference>
<name>A0AAD2JVA0_9AGAR</name>
<feature type="non-terminal residue" evidence="1">
    <location>
        <position position="1"/>
    </location>
</feature>
<sequence length="122" mass="13500">VPKLRDLAIFKSYFSQNRSDFARLLLYAGPLPRSGARFYSIFGPEIQKFSANFYSIPDRPSTEGPRAYPGLFAIVESDRSTCSIRLYCQDWTRAAVSACPFPGPALSHVTSTALYLSPSLAP</sequence>
<dbReference type="AlphaFoldDB" id="A0AAD2JVA0"/>
<protein>
    <submittedName>
        <fullName evidence="1">Uncharacterized protein</fullName>
    </submittedName>
</protein>
<keyword evidence="2" id="KW-1185">Reference proteome</keyword>
<organism evidence="1 2">
    <name type="scientific">Mycena citricolor</name>
    <dbReference type="NCBI Taxonomy" id="2018698"/>
    <lineage>
        <taxon>Eukaryota</taxon>
        <taxon>Fungi</taxon>
        <taxon>Dikarya</taxon>
        <taxon>Basidiomycota</taxon>
        <taxon>Agaricomycotina</taxon>
        <taxon>Agaricomycetes</taxon>
        <taxon>Agaricomycetidae</taxon>
        <taxon>Agaricales</taxon>
        <taxon>Marasmiineae</taxon>
        <taxon>Mycenaceae</taxon>
        <taxon>Mycena</taxon>
    </lineage>
</organism>